<feature type="chain" id="PRO_5038851766" description="TMhelix containing protein" evidence="1">
    <location>
        <begin position="22"/>
        <end position="75"/>
    </location>
</feature>
<feature type="signal peptide" evidence="1">
    <location>
        <begin position="1"/>
        <end position="21"/>
    </location>
</feature>
<dbReference type="AlphaFoldDB" id="A0A1Z2KYC3"/>
<evidence type="ECO:0000313" key="3">
    <source>
        <dbReference type="Proteomes" id="UP000195755"/>
    </source>
</evidence>
<sequence length="75" mass="8221">MLIVCAVMFSGLTFMGGFLYADHVNDVDAVTTYNDGFMDALCRETTYEDGSHIYEDGAANLCQEGGKIRLKGSDR</sequence>
<evidence type="ECO:0000256" key="1">
    <source>
        <dbReference type="SAM" id="SignalP"/>
    </source>
</evidence>
<name>A0A1Z2KYC3_9ACTN</name>
<dbReference type="EMBL" id="CP021744">
    <property type="protein sequence ID" value="ARZ66941.1"/>
    <property type="molecule type" value="Genomic_DNA"/>
</dbReference>
<evidence type="ECO:0008006" key="4">
    <source>
        <dbReference type="Google" id="ProtNLM"/>
    </source>
</evidence>
<dbReference type="Proteomes" id="UP000195755">
    <property type="component" value="Chromosome"/>
</dbReference>
<organism evidence="2 3">
    <name type="scientific">Streptomyces albireticuli</name>
    <dbReference type="NCBI Taxonomy" id="1940"/>
    <lineage>
        <taxon>Bacteria</taxon>
        <taxon>Bacillati</taxon>
        <taxon>Actinomycetota</taxon>
        <taxon>Actinomycetes</taxon>
        <taxon>Kitasatosporales</taxon>
        <taxon>Streptomycetaceae</taxon>
        <taxon>Streptomyces</taxon>
    </lineage>
</organism>
<evidence type="ECO:0000313" key="2">
    <source>
        <dbReference type="EMBL" id="ARZ66941.1"/>
    </source>
</evidence>
<proteinExistence type="predicted"/>
<gene>
    <name evidence="2" type="ORF">SMD11_1280</name>
</gene>
<keyword evidence="1" id="KW-0732">Signal</keyword>
<accession>A0A1Z2KYC3</accession>
<dbReference type="KEGG" id="salj:SMD11_1280"/>
<reference evidence="2 3" key="1">
    <citation type="submission" date="2017-06" db="EMBL/GenBank/DDBJ databases">
        <title>Streptomyces albireticuli Genome sequencing and assembly.</title>
        <authorList>
            <person name="Wang Y."/>
            <person name="Du B."/>
            <person name="Ding Y."/>
            <person name="Liu H."/>
            <person name="Hou Q."/>
            <person name="Liu K."/>
            <person name="Yao L."/>
            <person name="Wang C."/>
        </authorList>
    </citation>
    <scope>NUCLEOTIDE SEQUENCE [LARGE SCALE GENOMIC DNA]</scope>
    <source>
        <strain evidence="2 3">MDJK11</strain>
    </source>
</reference>
<protein>
    <recommendedName>
        <fullName evidence="4">TMhelix containing protein</fullName>
    </recommendedName>
</protein>